<gene>
    <name evidence="1" type="ORF">C8R14_1589</name>
</gene>
<name>A0ABX5M386_9PROT</name>
<dbReference type="Proteomes" id="UP000247780">
    <property type="component" value="Unassembled WGS sequence"/>
</dbReference>
<evidence type="ECO:0000313" key="1">
    <source>
        <dbReference type="EMBL" id="PXV73290.1"/>
    </source>
</evidence>
<reference evidence="1 2" key="1">
    <citation type="submission" date="2018-04" db="EMBL/GenBank/DDBJ databases">
        <title>Active sludge and wastewater microbial communities from Klosterneuburg, Austria.</title>
        <authorList>
            <person name="Wagner M."/>
        </authorList>
    </citation>
    <scope>NUCLEOTIDE SEQUENCE [LARGE SCALE GENOMIC DNA]</scope>
    <source>
        <strain evidence="1 2">Nm 57</strain>
    </source>
</reference>
<proteinExistence type="predicted"/>
<accession>A0ABX5M386</accession>
<sequence>MLFKHRDKAAANTFSKQATIGGIENARMVRKGTTV</sequence>
<dbReference type="EMBL" id="QICQ01000058">
    <property type="protein sequence ID" value="PXV73290.1"/>
    <property type="molecule type" value="Genomic_DNA"/>
</dbReference>
<comment type="caution">
    <text evidence="1">The sequence shown here is derived from an EMBL/GenBank/DDBJ whole genome shotgun (WGS) entry which is preliminary data.</text>
</comment>
<keyword evidence="2" id="KW-1185">Reference proteome</keyword>
<organism evidence="1 2">
    <name type="scientific">Nitrosomonas eutropha</name>
    <dbReference type="NCBI Taxonomy" id="916"/>
    <lineage>
        <taxon>Bacteria</taxon>
        <taxon>Pseudomonadati</taxon>
        <taxon>Pseudomonadota</taxon>
        <taxon>Betaproteobacteria</taxon>
        <taxon>Nitrosomonadales</taxon>
        <taxon>Nitrosomonadaceae</taxon>
        <taxon>Nitrosomonas</taxon>
    </lineage>
</organism>
<evidence type="ECO:0000313" key="2">
    <source>
        <dbReference type="Proteomes" id="UP000247780"/>
    </source>
</evidence>
<protein>
    <submittedName>
        <fullName evidence="1">Uncharacterized protein</fullName>
    </submittedName>
</protein>